<dbReference type="OrthoDB" id="6272280at2"/>
<evidence type="ECO:0000256" key="1">
    <source>
        <dbReference type="SAM" id="Phobius"/>
    </source>
</evidence>
<protein>
    <submittedName>
        <fullName evidence="2">Uncharacterized protein</fullName>
    </submittedName>
</protein>
<evidence type="ECO:0000313" key="2">
    <source>
        <dbReference type="EMBL" id="RLV59181.1"/>
    </source>
</evidence>
<keyword evidence="1" id="KW-0472">Membrane</keyword>
<gene>
    <name evidence="2" type="ORF">D5018_13585</name>
</gene>
<comment type="caution">
    <text evidence="2">The sequence shown here is derived from an EMBL/GenBank/DDBJ whole genome shotgun (WGS) entry which is preliminary data.</text>
</comment>
<dbReference type="AlphaFoldDB" id="A0A3L8PUU9"/>
<keyword evidence="1" id="KW-1133">Transmembrane helix</keyword>
<dbReference type="Proteomes" id="UP000281474">
    <property type="component" value="Unassembled WGS sequence"/>
</dbReference>
<evidence type="ECO:0000313" key="3">
    <source>
        <dbReference type="Proteomes" id="UP000281474"/>
    </source>
</evidence>
<accession>A0A3L8PUU9</accession>
<keyword evidence="3" id="KW-1185">Reference proteome</keyword>
<name>A0A3L8PUU9_9GAMM</name>
<sequence length="72" mass="7997">MFVVVLLCSIGAWGLFKIVKWAKGMPKAAFLVLAIFPLISIFPIPPPAFKNVEKAKIEQRKNKQNNGGLDNE</sequence>
<organism evidence="2 3">
    <name type="scientific">Parashewanella curva</name>
    <dbReference type="NCBI Taxonomy" id="2338552"/>
    <lineage>
        <taxon>Bacteria</taxon>
        <taxon>Pseudomonadati</taxon>
        <taxon>Pseudomonadota</taxon>
        <taxon>Gammaproteobacteria</taxon>
        <taxon>Alteromonadales</taxon>
        <taxon>Shewanellaceae</taxon>
        <taxon>Parashewanella</taxon>
    </lineage>
</organism>
<reference evidence="2 3" key="1">
    <citation type="submission" date="2018-09" db="EMBL/GenBank/DDBJ databases">
        <title>Phylogeny of the Shewanellaceae, and recommendation for two new genera, Pseudoshewanella and Parashewanella.</title>
        <authorList>
            <person name="Wang G."/>
        </authorList>
    </citation>
    <scope>NUCLEOTIDE SEQUENCE [LARGE SCALE GENOMIC DNA]</scope>
    <source>
        <strain evidence="2 3">C51</strain>
    </source>
</reference>
<keyword evidence="1" id="KW-0812">Transmembrane</keyword>
<feature type="transmembrane region" description="Helical" evidence="1">
    <location>
        <begin position="24"/>
        <end position="44"/>
    </location>
</feature>
<proteinExistence type="predicted"/>
<dbReference type="EMBL" id="QZEI01000042">
    <property type="protein sequence ID" value="RLV59181.1"/>
    <property type="molecule type" value="Genomic_DNA"/>
</dbReference>